<evidence type="ECO:0000256" key="6">
    <source>
        <dbReference type="RuleBase" id="RU365102"/>
    </source>
</evidence>
<accession>A0A7S0AS65</accession>
<evidence type="ECO:0000256" key="2">
    <source>
        <dbReference type="ARBA" id="ARBA00009190"/>
    </source>
</evidence>
<feature type="transmembrane region" description="Helical" evidence="6">
    <location>
        <begin position="51"/>
        <end position="75"/>
    </location>
</feature>
<dbReference type="GO" id="GO:0016020">
    <property type="term" value="C:membrane"/>
    <property type="evidence" value="ECO:0007669"/>
    <property type="project" value="UniProtKB-SubCell"/>
</dbReference>
<keyword evidence="3 6" id="KW-0812">Transmembrane</keyword>
<name>A0A7S0AS65_9DINO</name>
<evidence type="ECO:0000256" key="5">
    <source>
        <dbReference type="ARBA" id="ARBA00023136"/>
    </source>
</evidence>
<evidence type="ECO:0000256" key="3">
    <source>
        <dbReference type="ARBA" id="ARBA00022692"/>
    </source>
</evidence>
<reference evidence="7" key="1">
    <citation type="submission" date="2021-01" db="EMBL/GenBank/DDBJ databases">
        <authorList>
            <person name="Corre E."/>
            <person name="Pelletier E."/>
            <person name="Niang G."/>
            <person name="Scheremetjew M."/>
            <person name="Finn R."/>
            <person name="Kale V."/>
            <person name="Holt S."/>
            <person name="Cochrane G."/>
            <person name="Meng A."/>
            <person name="Brown T."/>
            <person name="Cohen L."/>
        </authorList>
    </citation>
    <scope>NUCLEOTIDE SEQUENCE</scope>
    <source>
        <strain evidence="7">Pbaha01</strain>
    </source>
</reference>
<dbReference type="AlphaFoldDB" id="A0A7S0AS65"/>
<feature type="transmembrane region" description="Helical" evidence="6">
    <location>
        <begin position="82"/>
        <end position="100"/>
    </location>
</feature>
<comment type="similarity">
    <text evidence="2 6">Belongs to the GDT1 family.</text>
</comment>
<dbReference type="InterPro" id="IPR001727">
    <property type="entry name" value="GDT1-like"/>
</dbReference>
<organism evidence="7">
    <name type="scientific">Pyrodinium bahamense</name>
    <dbReference type="NCBI Taxonomy" id="73915"/>
    <lineage>
        <taxon>Eukaryota</taxon>
        <taxon>Sar</taxon>
        <taxon>Alveolata</taxon>
        <taxon>Dinophyceae</taxon>
        <taxon>Gonyaulacales</taxon>
        <taxon>Pyrocystaceae</taxon>
        <taxon>Pyrodinium</taxon>
    </lineage>
</organism>
<protein>
    <recommendedName>
        <fullName evidence="6">GDT1 family protein</fullName>
    </recommendedName>
</protein>
<evidence type="ECO:0000256" key="4">
    <source>
        <dbReference type="ARBA" id="ARBA00022989"/>
    </source>
</evidence>
<dbReference type="GO" id="GO:0046873">
    <property type="term" value="F:metal ion transmembrane transporter activity"/>
    <property type="evidence" value="ECO:0007669"/>
    <property type="project" value="InterPro"/>
</dbReference>
<keyword evidence="5 6" id="KW-0472">Membrane</keyword>
<proteinExistence type="inferred from homology"/>
<dbReference type="PANTHER" id="PTHR12608">
    <property type="entry name" value="TRANSMEMBRANE PROTEIN HTP-1 RELATED"/>
    <property type="match status" value="1"/>
</dbReference>
<dbReference type="PANTHER" id="PTHR12608:SF1">
    <property type="entry name" value="TRANSMEMBRANE PROTEIN 165"/>
    <property type="match status" value="1"/>
</dbReference>
<dbReference type="EMBL" id="HBEG01034271">
    <property type="protein sequence ID" value="CAD8372581.1"/>
    <property type="molecule type" value="Transcribed_RNA"/>
</dbReference>
<dbReference type="Pfam" id="PF01169">
    <property type="entry name" value="GDT1"/>
    <property type="match status" value="2"/>
</dbReference>
<comment type="caution">
    <text evidence="6">Lacks conserved residue(s) required for the propagation of feature annotation.</text>
</comment>
<feature type="transmembrane region" description="Helical" evidence="6">
    <location>
        <begin position="196"/>
        <end position="219"/>
    </location>
</feature>
<keyword evidence="4 6" id="KW-1133">Transmembrane helix</keyword>
<evidence type="ECO:0000256" key="1">
    <source>
        <dbReference type="ARBA" id="ARBA00004141"/>
    </source>
</evidence>
<feature type="transmembrane region" description="Helical" evidence="6">
    <location>
        <begin position="231"/>
        <end position="253"/>
    </location>
</feature>
<sequence length="260" mass="27683">MAAPDVHPGPDHEAASSLQVFCRSLAVVGVAELFDKTWFMGLLLALRYRPVTVFTGSISALLLHTVLAAALGYTFARFLSPVALNFLAAGLFVVFALLYAKDCYFADPNADAFEAGRQEAAEDCNLDGDTSNDESWDGMVEHELLKTGKASGDEPEAPSECLIFAKSFTAVFIAEWGDRTQLAMVGQHASQPLVPVFLGSAVAFFLLTLSAVLAATLLAGRKLSERLVHGFSALCFAVFAVLALRDAFSALAAQSHNGMA</sequence>
<gene>
    <name evidence="7" type="ORF">PBAH0796_LOCUS20944</name>
</gene>
<evidence type="ECO:0000313" key="7">
    <source>
        <dbReference type="EMBL" id="CAD8372581.1"/>
    </source>
</evidence>
<comment type="subcellular location">
    <subcellularLocation>
        <location evidence="1 6">Membrane</location>
        <topology evidence="1 6">Multi-pass membrane protein</topology>
    </subcellularLocation>
</comment>